<organism evidence="1">
    <name type="scientific">Calcidiscus leptoporus</name>
    <dbReference type="NCBI Taxonomy" id="127549"/>
    <lineage>
        <taxon>Eukaryota</taxon>
        <taxon>Haptista</taxon>
        <taxon>Haptophyta</taxon>
        <taxon>Prymnesiophyceae</taxon>
        <taxon>Coccolithales</taxon>
        <taxon>Calcidiscaceae</taxon>
        <taxon>Calcidiscus</taxon>
    </lineage>
</organism>
<reference evidence="1" key="1">
    <citation type="submission" date="2021-01" db="EMBL/GenBank/DDBJ databases">
        <authorList>
            <person name="Corre E."/>
            <person name="Pelletier E."/>
            <person name="Niang G."/>
            <person name="Scheremetjew M."/>
            <person name="Finn R."/>
            <person name="Kale V."/>
            <person name="Holt S."/>
            <person name="Cochrane G."/>
            <person name="Meng A."/>
            <person name="Brown T."/>
            <person name="Cohen L."/>
        </authorList>
    </citation>
    <scope>NUCLEOTIDE SEQUENCE</scope>
    <source>
        <strain evidence="1">RCC1130</strain>
    </source>
</reference>
<protein>
    <submittedName>
        <fullName evidence="1">Uncharacterized protein</fullName>
    </submittedName>
</protein>
<sequence>MTRGHDVECDSRRSRIGDWHGLTCDPIIWTASVTSRIADLLGDEDEELHRFRWEWLAGDLDLSGAVEEYTHVSLFDRYEGWTMLPDEELRVFARLNALLYEPELVTLKARARCHRRSSEGERLRNDDDILWYTEDFFQDFLLNSLAEHVVWRKVDEQELRDRLSDAPRAREACTKGAPSSPAKGWGESEGCFWHLSWSDSDECPA</sequence>
<dbReference type="EMBL" id="HBER01051968">
    <property type="protein sequence ID" value="CAD8550684.1"/>
    <property type="molecule type" value="Transcribed_RNA"/>
</dbReference>
<proteinExistence type="predicted"/>
<dbReference type="AlphaFoldDB" id="A0A7S0JHF6"/>
<name>A0A7S0JHF6_9EUKA</name>
<gene>
    <name evidence="1" type="ORF">CLEP1334_LOCUS25974</name>
</gene>
<accession>A0A7S0JHF6</accession>
<evidence type="ECO:0000313" key="1">
    <source>
        <dbReference type="EMBL" id="CAD8550684.1"/>
    </source>
</evidence>